<reference evidence="13 15" key="1">
    <citation type="submission" date="2019-10" db="EMBL/GenBank/DDBJ databases">
        <authorList>
            <person name="Palmer J.M."/>
        </authorList>
    </citation>
    <scope>NUCLEOTIDE SEQUENCE [LARGE SCALE GENOMIC DNA]</scope>
    <source>
        <strain evidence="13 15">TWF696</strain>
    </source>
</reference>
<dbReference type="GO" id="GO:0003677">
    <property type="term" value="F:DNA binding"/>
    <property type="evidence" value="ECO:0007669"/>
    <property type="project" value="UniProtKB-KW"/>
</dbReference>
<evidence type="ECO:0000313" key="15">
    <source>
        <dbReference type="Proteomes" id="UP001375240"/>
    </source>
</evidence>
<dbReference type="EMBL" id="JAVHNQ010000012">
    <property type="protein sequence ID" value="KAK6335328.1"/>
    <property type="molecule type" value="Genomic_DNA"/>
</dbReference>
<evidence type="ECO:0000313" key="13">
    <source>
        <dbReference type="EMBL" id="KAK6335328.1"/>
    </source>
</evidence>
<keyword evidence="7" id="KW-0255">Endonuclease</keyword>
<evidence type="ECO:0000256" key="11">
    <source>
        <dbReference type="SAM" id="MobiDB-lite"/>
    </source>
</evidence>
<evidence type="ECO:0000256" key="2">
    <source>
        <dbReference type="ARBA" id="ARBA00022695"/>
    </source>
</evidence>
<feature type="compositionally biased region" description="Polar residues" evidence="11">
    <location>
        <begin position="161"/>
        <end position="175"/>
    </location>
</feature>
<dbReference type="Pfam" id="PF08283">
    <property type="entry name" value="Gemini_AL1_M"/>
    <property type="match status" value="1"/>
</dbReference>
<evidence type="ECO:0000256" key="1">
    <source>
        <dbReference type="ARBA" id="ARBA00022679"/>
    </source>
</evidence>
<keyword evidence="15" id="KW-1185">Reference proteome</keyword>
<dbReference type="GO" id="GO:0016779">
    <property type="term" value="F:nucleotidyltransferase activity"/>
    <property type="evidence" value="ECO:0007669"/>
    <property type="project" value="UniProtKB-KW"/>
</dbReference>
<dbReference type="Gene3D" id="3.40.1310.20">
    <property type="match status" value="1"/>
</dbReference>
<keyword evidence="9" id="KW-0190">Covalent protein-DNA linkage</keyword>
<keyword evidence="4" id="KW-0540">Nuclease</keyword>
<name>A0AAV9U5T2_9PEZI</name>
<dbReference type="Proteomes" id="UP001375240">
    <property type="component" value="Unassembled WGS sequence"/>
</dbReference>
<dbReference type="Pfam" id="PF00799">
    <property type="entry name" value="Gemini_AL1"/>
    <property type="match status" value="1"/>
</dbReference>
<evidence type="ECO:0000256" key="5">
    <source>
        <dbReference type="ARBA" id="ARBA00022723"/>
    </source>
</evidence>
<dbReference type="AlphaFoldDB" id="A0AAV9U5T2"/>
<evidence type="ECO:0000313" key="14">
    <source>
        <dbReference type="EMBL" id="KAK6335334.1"/>
    </source>
</evidence>
<evidence type="ECO:0000256" key="9">
    <source>
        <dbReference type="ARBA" id="ARBA00023124"/>
    </source>
</evidence>
<keyword evidence="3" id="KW-0235">DNA replication</keyword>
<dbReference type="Gene3D" id="3.40.50.300">
    <property type="entry name" value="P-loop containing nucleotide triphosphate hydrolases"/>
    <property type="match status" value="1"/>
</dbReference>
<dbReference type="PROSITE" id="PS52020">
    <property type="entry name" value="CRESS_DNA_REP"/>
    <property type="match status" value="1"/>
</dbReference>
<evidence type="ECO:0000256" key="10">
    <source>
        <dbReference type="ARBA" id="ARBA00023125"/>
    </source>
</evidence>
<feature type="compositionally biased region" description="Low complexity" evidence="11">
    <location>
        <begin position="144"/>
        <end position="160"/>
    </location>
</feature>
<accession>A0AAV9U5T2</accession>
<evidence type="ECO:0000256" key="3">
    <source>
        <dbReference type="ARBA" id="ARBA00022705"/>
    </source>
</evidence>
<feature type="compositionally biased region" description="Basic and acidic residues" evidence="11">
    <location>
        <begin position="81"/>
        <end position="92"/>
    </location>
</feature>
<keyword evidence="8" id="KW-0378">Hydrolase</keyword>
<comment type="caution">
    <text evidence="13">The sequence shown here is derived from an EMBL/GenBank/DDBJ whole genome shotgun (WGS) entry which is preliminary data.</text>
</comment>
<dbReference type="InterPro" id="IPR022692">
    <property type="entry name" value="Gemini_AL1_REP_central"/>
</dbReference>
<dbReference type="GO" id="GO:0016888">
    <property type="term" value="F:DNA endonuclease activity, producing 5'-phosphomonoesters"/>
    <property type="evidence" value="ECO:0007669"/>
    <property type="project" value="InterPro"/>
</dbReference>
<gene>
    <name evidence="13" type="ORF">TWF696_009917</name>
    <name evidence="14" type="ORF">TWF696_009920</name>
</gene>
<feature type="domain" description="CRESS-DNA virus Rep endonuclease" evidence="12">
    <location>
        <begin position="190"/>
        <end position="289"/>
    </location>
</feature>
<keyword evidence="1" id="KW-0808">Transferase</keyword>
<dbReference type="GO" id="GO:0046872">
    <property type="term" value="F:metal ion binding"/>
    <property type="evidence" value="ECO:0007669"/>
    <property type="project" value="UniProtKB-KW"/>
</dbReference>
<sequence length="643" mass="74586">MSSTNSPTSGQPNQIYYPIPQISSPIPIEGRNSENPIVIEDSDPKSPLIPATPLFYYAESDIPSSALDWAYEDSDGEIREITPDKGWEDLGPERQVTPCPIRSSSQDGERRVPSFGRSGDDPIMCPSSMFRATGRPRQTHSPLSSGTSSRSSGSTRTSRSLQSILQIRGASSTGRIQKKKKTKKGKGEFRFQGRTVFLTWDHVTRLSDDEFHTEVKKFDFSRYKLVREFHADGDPHFHCLAILQKKIDITNPRHYDIKGYHADIRPVRDFEKSNKYLSKEGSTFIGGEEDLCSKKEQTKRLWAEGWALQTSTERLAHIQQHFPKEGIVHFTNISKWASSAEEEKEKMPYQPKYDTWRVRLNPEICDWLEKNMYEKPERPKSLILIGDSRLGKTHWARSLGNHCYMGADWNAAIFNMKSEYIVLDDVPIENLKNYYKQILGCQQEFSITDKYKPKIMVENWGKPCIYVTNDDPRNSALLSRRWLDRNCVIAEITEEMWRDKDDVPTPADVGVTITEKNYQEWMSNLDSMEVEESPEPEVRKPWGWKDIFPWIVRREGESLDDWVERMAKAKWDWEEPENNSNKVFCKTHELFFWNIGKCDECKKSGIEGEIDFGAENPNPEEESYHDEYARYFEWDSDPSRNED</sequence>
<evidence type="ECO:0000256" key="4">
    <source>
        <dbReference type="ARBA" id="ARBA00022722"/>
    </source>
</evidence>
<dbReference type="GO" id="GO:0000166">
    <property type="term" value="F:nucleotide binding"/>
    <property type="evidence" value="ECO:0007669"/>
    <property type="project" value="UniProtKB-KW"/>
</dbReference>
<dbReference type="InterPro" id="IPR049912">
    <property type="entry name" value="CRESS_DNA_REP"/>
</dbReference>
<feature type="compositionally biased region" description="Polar residues" evidence="11">
    <location>
        <begin position="1"/>
        <end position="13"/>
    </location>
</feature>
<evidence type="ECO:0000256" key="7">
    <source>
        <dbReference type="ARBA" id="ARBA00022759"/>
    </source>
</evidence>
<organism evidence="13 15">
    <name type="scientific">Orbilia brochopaga</name>
    <dbReference type="NCBI Taxonomy" id="3140254"/>
    <lineage>
        <taxon>Eukaryota</taxon>
        <taxon>Fungi</taxon>
        <taxon>Dikarya</taxon>
        <taxon>Ascomycota</taxon>
        <taxon>Pezizomycotina</taxon>
        <taxon>Orbiliomycetes</taxon>
        <taxon>Orbiliales</taxon>
        <taxon>Orbiliaceae</taxon>
        <taxon>Orbilia</taxon>
    </lineage>
</organism>
<dbReference type="GO" id="GO:0005198">
    <property type="term" value="F:structural molecule activity"/>
    <property type="evidence" value="ECO:0007669"/>
    <property type="project" value="InterPro"/>
</dbReference>
<keyword evidence="2" id="KW-0548">Nucleotidyltransferase</keyword>
<dbReference type="InterPro" id="IPR001301">
    <property type="entry name" value="Gemini_AL1_CLV"/>
</dbReference>
<evidence type="ECO:0000259" key="12">
    <source>
        <dbReference type="PROSITE" id="PS52020"/>
    </source>
</evidence>
<evidence type="ECO:0000256" key="8">
    <source>
        <dbReference type="ARBA" id="ARBA00022801"/>
    </source>
</evidence>
<feature type="region of interest" description="Disordered" evidence="11">
    <location>
        <begin position="1"/>
        <end position="45"/>
    </location>
</feature>
<keyword evidence="10" id="KW-0238">DNA-binding</keyword>
<dbReference type="GO" id="GO:0006260">
    <property type="term" value="P:DNA replication"/>
    <property type="evidence" value="ECO:0007669"/>
    <property type="project" value="UniProtKB-KW"/>
</dbReference>
<dbReference type="InterPro" id="IPR027417">
    <property type="entry name" value="P-loop_NTPase"/>
</dbReference>
<dbReference type="EMBL" id="JAVHNQ010000012">
    <property type="protein sequence ID" value="KAK6335334.1"/>
    <property type="molecule type" value="Genomic_DNA"/>
</dbReference>
<evidence type="ECO:0000256" key="6">
    <source>
        <dbReference type="ARBA" id="ARBA00022741"/>
    </source>
</evidence>
<feature type="region of interest" description="Disordered" evidence="11">
    <location>
        <begin position="81"/>
        <end position="186"/>
    </location>
</feature>
<feature type="compositionally biased region" description="Low complexity" evidence="11">
    <location>
        <begin position="14"/>
        <end position="28"/>
    </location>
</feature>
<keyword evidence="5" id="KW-0479">Metal-binding</keyword>
<dbReference type="PRINTS" id="PR00228">
    <property type="entry name" value="GEMCOATCLVL1"/>
</dbReference>
<protein>
    <recommendedName>
        <fullName evidence="12">CRESS-DNA virus Rep endonuclease domain-containing protein</fullName>
    </recommendedName>
</protein>
<dbReference type="SUPFAM" id="SSF55464">
    <property type="entry name" value="Origin of replication-binding domain, RBD-like"/>
    <property type="match status" value="1"/>
</dbReference>
<proteinExistence type="predicted"/>
<keyword evidence="6" id="KW-0547">Nucleotide-binding</keyword>